<evidence type="ECO:0000313" key="3">
    <source>
        <dbReference type="Proteomes" id="UP000054703"/>
    </source>
</evidence>
<proteinExistence type="predicted"/>
<dbReference type="EMBL" id="LNYU01000059">
    <property type="protein sequence ID" value="KTD58900.1"/>
    <property type="molecule type" value="Genomic_DNA"/>
</dbReference>
<sequence length="473" mass="55217">MPNTIIESKKPVKIYLEGTVMRDIAQYLQKFAFENGFASDDIQVVTDISQADAILFTSSDSIKYHWEEVQVKVDELNTQVKKVKNSLIPIFIIKGWQCSNYEWGCTEIDLLSKELISEGLSLQETKSRLPGVGPNRFEKEMFERWRVLPLNLLNRNNLFFHWFGVDTNVSVEGNYHGDLNIIVVENKSDINYQILLKKYQAQLKGSDALIVIKNDTSKQVFYLDPIQKVINPVNAWGWKASSGLEKFYKLTLRQQANSIALATEEQYGHMSHFINRPHPKILKENKEEASKLLKNLDLCLQKKSQDAGYQQQLSTKNSDQVKQTKEQQNKPKEELSLEERIKAYKKQYISPTQEEPEQTKEPQKLEEQQNKPKEELSLDERIKAYKKKYISPTQEEPKQTKEPQKLEEQQNKPKEELSLDERIKAYKKKYISPTQEEGYQYNSKQFFFSPEKSVQSSNVEAHREEMSYRNIPN</sequence>
<feature type="compositionally biased region" description="Basic and acidic residues" evidence="1">
    <location>
        <begin position="357"/>
        <end position="383"/>
    </location>
</feature>
<keyword evidence="3" id="KW-1185">Reference proteome</keyword>
<evidence type="ECO:0000313" key="2">
    <source>
        <dbReference type="EMBL" id="KTD58900.1"/>
    </source>
</evidence>
<gene>
    <name evidence="2" type="ORF">Lsan_2468</name>
</gene>
<comment type="caution">
    <text evidence="2">The sequence shown here is derived from an EMBL/GenBank/DDBJ whole genome shotgun (WGS) entry which is preliminary data.</text>
</comment>
<accession>A0A0W0YQ14</accession>
<organism evidence="2 3">
    <name type="scientific">Legionella santicrucis</name>
    <dbReference type="NCBI Taxonomy" id="45074"/>
    <lineage>
        <taxon>Bacteria</taxon>
        <taxon>Pseudomonadati</taxon>
        <taxon>Pseudomonadota</taxon>
        <taxon>Gammaproteobacteria</taxon>
        <taxon>Legionellales</taxon>
        <taxon>Legionellaceae</taxon>
        <taxon>Legionella</taxon>
    </lineage>
</organism>
<evidence type="ECO:0000256" key="1">
    <source>
        <dbReference type="SAM" id="MobiDB-lite"/>
    </source>
</evidence>
<feature type="region of interest" description="Disordered" evidence="1">
    <location>
        <begin position="307"/>
        <end position="420"/>
    </location>
</feature>
<feature type="region of interest" description="Disordered" evidence="1">
    <location>
        <begin position="453"/>
        <end position="473"/>
    </location>
</feature>
<name>A0A0W0YQ14_9GAMM</name>
<reference evidence="2 3" key="1">
    <citation type="submission" date="2015-11" db="EMBL/GenBank/DDBJ databases">
        <title>Genomic analysis of 38 Legionella species identifies large and diverse effector repertoires.</title>
        <authorList>
            <person name="Burstein D."/>
            <person name="Amaro F."/>
            <person name="Zusman T."/>
            <person name="Lifshitz Z."/>
            <person name="Cohen O."/>
            <person name="Gilbert J.A."/>
            <person name="Pupko T."/>
            <person name="Shuman H.A."/>
            <person name="Segal G."/>
        </authorList>
    </citation>
    <scope>NUCLEOTIDE SEQUENCE [LARGE SCALE GENOMIC DNA]</scope>
    <source>
        <strain evidence="2 3">SC-63-C7</strain>
    </source>
</reference>
<feature type="compositionally biased region" description="Basic and acidic residues" evidence="1">
    <location>
        <begin position="395"/>
        <end position="420"/>
    </location>
</feature>
<protein>
    <submittedName>
        <fullName evidence="2">Uncharacterized protein</fullName>
    </submittedName>
</protein>
<feature type="compositionally biased region" description="Polar residues" evidence="1">
    <location>
        <begin position="307"/>
        <end position="321"/>
    </location>
</feature>
<dbReference type="PATRIC" id="fig|45074.5.peg.2647"/>
<dbReference type="Proteomes" id="UP000054703">
    <property type="component" value="Unassembled WGS sequence"/>
</dbReference>
<dbReference type="AlphaFoldDB" id="A0A0W0YQ14"/>
<feature type="compositionally biased region" description="Basic and acidic residues" evidence="1">
    <location>
        <begin position="322"/>
        <end position="342"/>
    </location>
</feature>